<evidence type="ECO:0008006" key="3">
    <source>
        <dbReference type="Google" id="ProtNLM"/>
    </source>
</evidence>
<sequence length="676" mass="76266">MTDIVNVASIYQPPTVTVHHGEDSAPRIQATTHRAQQLVAALVDILDERARILSKSAQFTLALRDSHMMRAMMPISSKGYLRAIQIYHEQGRQSAALALCREGLGRFNDNTTSAYGQLVAWKEKVEKTNSKRVDFISNLPLDVVVTHIVPRVLDDDDDDAVLGSTKECPYLYVSRTWRERFLLRPDGLDFTMEYKKPLSLAQGHDQLIRFAPFVKSLRVGHCKGIKHHKLSDLFSRANFGSLTHLEVTDVFASDRLAFLGALASIAGTLTHFELKSSLSQTSPLPIGLHDLLDTCPNLVSLVTKGIKADTTSSTSSSRQYPQMKHLSLFRLPTDSITYDSMRGLSSQLPSLVSLDVSPMPDSRLLSVIHHDCPLIQQLSFGSSSSRWDKATTNHHHHQQGLRQIAIGVGHSTCNQAGIISMLIQHRHSLESFRLDGEIVITSSNDDDDTSAPVLDKEPFMQLEELDFRDSNNSCITLLLWMMQHAPYTTDLRLWYGSNRHQHIIDAMIRLKYLRKVCIHQTHIEQTLLPEFIEHHVQLGNESPLGHLKIVYDDTPEHPQSLIPITRLQRLRCLEIFTHGVIPESYDILMHHIAHQCPSLEELKLTSAMAEIAGSILQPLRFHPGLKRLKVLCSDLSQGEMLLLTQFPNLEYFETWSDISSDVLTSLRKKIDIIKLN</sequence>
<dbReference type="OrthoDB" id="2236134at2759"/>
<gene>
    <name evidence="1" type="ORF">LCOR_05989.1</name>
</gene>
<evidence type="ECO:0000313" key="2">
    <source>
        <dbReference type="Proteomes" id="UP000027586"/>
    </source>
</evidence>
<comment type="caution">
    <text evidence="1">The sequence shown here is derived from an EMBL/GenBank/DDBJ whole genome shotgun (WGS) entry which is preliminary data.</text>
</comment>
<keyword evidence="2" id="KW-1185">Reference proteome</keyword>
<reference evidence="1" key="1">
    <citation type="submission" date="2013-08" db="EMBL/GenBank/DDBJ databases">
        <title>Gene expansion shapes genome architecture in the human pathogen Lichtheimia corymbifera: an evolutionary genomics analysis in the ancient terrestrial Mucorales (Mucoromycotina).</title>
        <authorList>
            <person name="Schwartze V.U."/>
            <person name="Winter S."/>
            <person name="Shelest E."/>
            <person name="Marcet-Houben M."/>
            <person name="Horn F."/>
            <person name="Wehner S."/>
            <person name="Hoffmann K."/>
            <person name="Riege K."/>
            <person name="Sammeth M."/>
            <person name="Nowrousian M."/>
            <person name="Valiante V."/>
            <person name="Linde J."/>
            <person name="Jacobsen I.D."/>
            <person name="Marz M."/>
            <person name="Brakhage A.A."/>
            <person name="Gabaldon T."/>
            <person name="Bocker S."/>
            <person name="Voigt K."/>
        </authorList>
    </citation>
    <scope>NUCLEOTIDE SEQUENCE [LARGE SCALE GENOMIC DNA]</scope>
    <source>
        <strain evidence="1">FSU 9682</strain>
    </source>
</reference>
<dbReference type="InterPro" id="IPR032675">
    <property type="entry name" value="LRR_dom_sf"/>
</dbReference>
<accession>A0A068S0K1</accession>
<dbReference type="PANTHER" id="PTHR13318:SF190">
    <property type="entry name" value="PARTNER OF PAIRED, ISOFORM B"/>
    <property type="match status" value="1"/>
</dbReference>
<protein>
    <recommendedName>
        <fullName evidence="3">F-box domain-containing protein</fullName>
    </recommendedName>
</protein>
<dbReference type="Proteomes" id="UP000027586">
    <property type="component" value="Unassembled WGS sequence"/>
</dbReference>
<dbReference type="PANTHER" id="PTHR13318">
    <property type="entry name" value="PARTNER OF PAIRED, ISOFORM B-RELATED"/>
    <property type="match status" value="1"/>
</dbReference>
<dbReference type="VEuPathDB" id="FungiDB:LCOR_05989.1"/>
<name>A0A068S0K1_9FUNG</name>
<dbReference type="AlphaFoldDB" id="A0A068S0K1"/>
<dbReference type="Gene3D" id="3.80.10.10">
    <property type="entry name" value="Ribonuclease Inhibitor"/>
    <property type="match status" value="2"/>
</dbReference>
<proteinExistence type="predicted"/>
<dbReference type="SUPFAM" id="SSF52047">
    <property type="entry name" value="RNI-like"/>
    <property type="match status" value="1"/>
</dbReference>
<dbReference type="GO" id="GO:0031146">
    <property type="term" value="P:SCF-dependent proteasomal ubiquitin-dependent protein catabolic process"/>
    <property type="evidence" value="ECO:0007669"/>
    <property type="project" value="TreeGrafter"/>
</dbReference>
<dbReference type="EMBL" id="CBTN010000025">
    <property type="protein sequence ID" value="CDH54771.1"/>
    <property type="molecule type" value="Genomic_DNA"/>
</dbReference>
<organism evidence="1 2">
    <name type="scientific">Lichtheimia corymbifera JMRC:FSU:9682</name>
    <dbReference type="NCBI Taxonomy" id="1263082"/>
    <lineage>
        <taxon>Eukaryota</taxon>
        <taxon>Fungi</taxon>
        <taxon>Fungi incertae sedis</taxon>
        <taxon>Mucoromycota</taxon>
        <taxon>Mucoromycotina</taxon>
        <taxon>Mucoromycetes</taxon>
        <taxon>Mucorales</taxon>
        <taxon>Lichtheimiaceae</taxon>
        <taxon>Lichtheimia</taxon>
    </lineage>
</organism>
<evidence type="ECO:0000313" key="1">
    <source>
        <dbReference type="EMBL" id="CDH54771.1"/>
    </source>
</evidence>
<dbReference type="GO" id="GO:0019005">
    <property type="term" value="C:SCF ubiquitin ligase complex"/>
    <property type="evidence" value="ECO:0007669"/>
    <property type="project" value="TreeGrafter"/>
</dbReference>